<dbReference type="InterPro" id="IPR013766">
    <property type="entry name" value="Thioredoxin_domain"/>
</dbReference>
<dbReference type="RefSeq" id="WP_090126941.1">
    <property type="nucleotide sequence ID" value="NZ_CP045299.1"/>
</dbReference>
<dbReference type="PANTHER" id="PTHR10438:SF468">
    <property type="entry name" value="THIOREDOXIN-1-RELATED"/>
    <property type="match status" value="1"/>
</dbReference>
<reference evidence="3" key="1">
    <citation type="submission" date="2016-10" db="EMBL/GenBank/DDBJ databases">
        <authorList>
            <person name="Varghese N."/>
            <person name="Submissions S."/>
        </authorList>
    </citation>
    <scope>NUCLEOTIDE SEQUENCE [LARGE SCALE GENOMIC DNA]</scope>
    <source>
        <strain evidence="3">Ah-143</strain>
    </source>
</reference>
<dbReference type="SUPFAM" id="SSF52833">
    <property type="entry name" value="Thioredoxin-like"/>
    <property type="match status" value="1"/>
</dbReference>
<dbReference type="AlphaFoldDB" id="A0A1I7E9G3"/>
<evidence type="ECO:0000313" key="3">
    <source>
        <dbReference type="Proteomes" id="UP000199187"/>
    </source>
</evidence>
<organism evidence="2 3">
    <name type="scientific">Kosakonia arachidis</name>
    <dbReference type="NCBI Taxonomy" id="551989"/>
    <lineage>
        <taxon>Bacteria</taxon>
        <taxon>Pseudomonadati</taxon>
        <taxon>Pseudomonadota</taxon>
        <taxon>Gammaproteobacteria</taxon>
        <taxon>Enterobacterales</taxon>
        <taxon>Enterobacteriaceae</taxon>
        <taxon>Kosakonia</taxon>
    </lineage>
</organism>
<sequence>MSIFNATTVSEFREKIQTVGSKLIVVYFITRSSNVLETIEKNIEEVSLIYQDVIFIRVNTDDAKSLAIEYNIRTYPSFVFIKQCNVLCNFIKWDYAELIKIIEHLN</sequence>
<dbReference type="EMBL" id="FPAU01000013">
    <property type="protein sequence ID" value="SFU20570.1"/>
    <property type="molecule type" value="Genomic_DNA"/>
</dbReference>
<accession>A0A1I7E9G3</accession>
<proteinExistence type="predicted"/>
<gene>
    <name evidence="2" type="ORF">SAMN05192562_11311</name>
</gene>
<dbReference type="InterPro" id="IPR050620">
    <property type="entry name" value="Thioredoxin_H-type-like"/>
</dbReference>
<name>A0A1I7E9G3_9ENTR</name>
<dbReference type="Proteomes" id="UP000199187">
    <property type="component" value="Unassembled WGS sequence"/>
</dbReference>
<dbReference type="InterPro" id="IPR036249">
    <property type="entry name" value="Thioredoxin-like_sf"/>
</dbReference>
<dbReference type="PANTHER" id="PTHR10438">
    <property type="entry name" value="THIOREDOXIN"/>
    <property type="match status" value="1"/>
</dbReference>
<evidence type="ECO:0000313" key="2">
    <source>
        <dbReference type="EMBL" id="SFU20570.1"/>
    </source>
</evidence>
<dbReference type="Pfam" id="PF00085">
    <property type="entry name" value="Thioredoxin"/>
    <property type="match status" value="1"/>
</dbReference>
<evidence type="ECO:0000259" key="1">
    <source>
        <dbReference type="Pfam" id="PF00085"/>
    </source>
</evidence>
<feature type="domain" description="Thioredoxin" evidence="1">
    <location>
        <begin position="7"/>
        <end position="87"/>
    </location>
</feature>
<dbReference type="Gene3D" id="3.40.30.10">
    <property type="entry name" value="Glutaredoxin"/>
    <property type="match status" value="1"/>
</dbReference>
<dbReference type="CDD" id="cd02947">
    <property type="entry name" value="TRX_family"/>
    <property type="match status" value="1"/>
</dbReference>
<keyword evidence="3" id="KW-1185">Reference proteome</keyword>
<protein>
    <submittedName>
        <fullName evidence="2">Thioredoxin</fullName>
    </submittedName>
</protein>